<dbReference type="PRINTS" id="PR01590">
    <property type="entry name" value="HTHFIS"/>
</dbReference>
<protein>
    <submittedName>
        <fullName evidence="2">Helix-turn-helix domain-containing protein</fullName>
    </submittedName>
</protein>
<dbReference type="Proteomes" id="UP001589834">
    <property type="component" value="Unassembled WGS sequence"/>
</dbReference>
<accession>A0ABV6PVP5</accession>
<name>A0ABV6PVP5_9BURK</name>
<comment type="caution">
    <text evidence="2">The sequence shown here is derived from an EMBL/GenBank/DDBJ whole genome shotgun (WGS) entry which is preliminary data.</text>
</comment>
<sequence>MNALPAFSAQPRLQQIALARQSLLTEGTELTEALASAWVDRAWIMQSWRRCLALGHRPQSRVTFDPVPARARADAQDAHATLLAAARPELQRLAAVIAPIRYFVLLTDAQGCVIDTAGAIDHRNRAMHAIARVGVDLSERSVGTTAIGAALGERAPVWLHRGEHFFNDTAVYSCAGAPLFGPDGACLGMLDVTGVEVPERPELKHLVAQSAQNIEDALVLARPHALRLRLAWPASWQVSGGGAGAGLLCLDADGQVTGANATARQMLPALHGAAQAPLHASELFALPWAQLFDLARLGEAASVPLWSGLRVQLAAQAPAQPAPSAPRTATRSLKAVEADLIHQAVRQAGGRVADAARALGVSRATVYRRLAGRADARKAEEISTGAARP</sequence>
<dbReference type="Gene3D" id="3.30.450.40">
    <property type="match status" value="1"/>
</dbReference>
<dbReference type="Gene3D" id="1.10.10.60">
    <property type="entry name" value="Homeodomain-like"/>
    <property type="match status" value="1"/>
</dbReference>
<dbReference type="InterPro" id="IPR002197">
    <property type="entry name" value="HTH_Fis"/>
</dbReference>
<dbReference type="EMBL" id="JBHLTN010000032">
    <property type="protein sequence ID" value="MFC0593912.1"/>
    <property type="molecule type" value="Genomic_DNA"/>
</dbReference>
<proteinExistence type="predicted"/>
<dbReference type="SUPFAM" id="SSF46689">
    <property type="entry name" value="Homeodomain-like"/>
    <property type="match status" value="1"/>
</dbReference>
<evidence type="ECO:0000313" key="3">
    <source>
        <dbReference type="Proteomes" id="UP001589834"/>
    </source>
</evidence>
<dbReference type="InterPro" id="IPR009057">
    <property type="entry name" value="Homeodomain-like_sf"/>
</dbReference>
<reference evidence="2 3" key="1">
    <citation type="submission" date="2024-09" db="EMBL/GenBank/DDBJ databases">
        <authorList>
            <person name="Sun Q."/>
            <person name="Mori K."/>
        </authorList>
    </citation>
    <scope>NUCLEOTIDE SEQUENCE [LARGE SCALE GENOMIC DNA]</scope>
    <source>
        <strain evidence="2 3">NCAIM B.02336</strain>
    </source>
</reference>
<dbReference type="Pfam" id="PF02954">
    <property type="entry name" value="HTH_8"/>
    <property type="match status" value="1"/>
</dbReference>
<keyword evidence="3" id="KW-1185">Reference proteome</keyword>
<dbReference type="InterPro" id="IPR029016">
    <property type="entry name" value="GAF-like_dom_sf"/>
</dbReference>
<gene>
    <name evidence="2" type="ORF">ACFFGG_15265</name>
</gene>
<feature type="domain" description="DNA binding HTH" evidence="1">
    <location>
        <begin position="333"/>
        <end position="370"/>
    </location>
</feature>
<dbReference type="RefSeq" id="WP_377484325.1">
    <property type="nucleotide sequence ID" value="NZ_JBHLTN010000032.1"/>
</dbReference>
<evidence type="ECO:0000259" key="1">
    <source>
        <dbReference type="Pfam" id="PF02954"/>
    </source>
</evidence>
<evidence type="ECO:0000313" key="2">
    <source>
        <dbReference type="EMBL" id="MFC0593912.1"/>
    </source>
</evidence>
<organism evidence="2 3">
    <name type="scientific">Ottowia pentelensis</name>
    <dbReference type="NCBI Taxonomy" id="511108"/>
    <lineage>
        <taxon>Bacteria</taxon>
        <taxon>Pseudomonadati</taxon>
        <taxon>Pseudomonadota</taxon>
        <taxon>Betaproteobacteria</taxon>
        <taxon>Burkholderiales</taxon>
        <taxon>Comamonadaceae</taxon>
        <taxon>Ottowia</taxon>
    </lineage>
</organism>